<organism evidence="11 12">
    <name type="scientific">Pseudoalteromonas qingdaonensis</name>
    <dbReference type="NCBI Taxonomy" id="3131913"/>
    <lineage>
        <taxon>Bacteria</taxon>
        <taxon>Pseudomonadati</taxon>
        <taxon>Pseudomonadota</taxon>
        <taxon>Gammaproteobacteria</taxon>
        <taxon>Alteromonadales</taxon>
        <taxon>Pseudoalteromonadaceae</taxon>
        <taxon>Pseudoalteromonas</taxon>
    </lineage>
</organism>
<dbReference type="Pfam" id="PF11612">
    <property type="entry name" value="T2SSJ"/>
    <property type="match status" value="1"/>
</dbReference>
<dbReference type="InterPro" id="IPR045584">
    <property type="entry name" value="Pilin-like"/>
</dbReference>
<keyword evidence="8" id="KW-1133">Transmembrane helix</keyword>
<evidence type="ECO:0000313" key="12">
    <source>
        <dbReference type="Proteomes" id="UP001447008"/>
    </source>
</evidence>
<keyword evidence="7" id="KW-0812">Transmembrane</keyword>
<evidence type="ECO:0000256" key="7">
    <source>
        <dbReference type="ARBA" id="ARBA00022692"/>
    </source>
</evidence>
<dbReference type="Gene3D" id="3.10.610.10">
    <property type="entry name" value="GSPII I/J protein-like"/>
    <property type="match status" value="1"/>
</dbReference>
<dbReference type="NCBIfam" id="TIGR02532">
    <property type="entry name" value="IV_pilin_GFxxxE"/>
    <property type="match status" value="1"/>
</dbReference>
<feature type="region of interest" description="Disordered" evidence="10">
    <location>
        <begin position="213"/>
        <end position="243"/>
    </location>
</feature>
<accession>A0ABU9MV01</accession>
<comment type="similarity">
    <text evidence="2">Belongs to the GSP J family.</text>
</comment>
<evidence type="ECO:0000256" key="10">
    <source>
        <dbReference type="SAM" id="MobiDB-lite"/>
    </source>
</evidence>
<dbReference type="InterPro" id="IPR051621">
    <property type="entry name" value="T2SS_protein_J"/>
</dbReference>
<name>A0ABU9MV01_9GAMM</name>
<evidence type="ECO:0000256" key="2">
    <source>
        <dbReference type="ARBA" id="ARBA00011084"/>
    </source>
</evidence>
<evidence type="ECO:0000256" key="6">
    <source>
        <dbReference type="ARBA" id="ARBA00022519"/>
    </source>
</evidence>
<sequence>MMPSRFANVSRQRAFTLVEVLVALAVMAFIIGATHQIFEVSTRTKEMSEETLEQLSRMQTVFRVMEQDFSQISKRKVRNEAGDFQEKYLLHERFLFGSELDGIAFIRNGWTNPGYLLPRSELQAVAYRVQEGRLERLYSLYVDQLDSSEPRVQVLLNDVEDFRFEFFNGQAQTWQEQWQQELLPKAVAVDLTLKEGDPIRRLFLLAGQGSDIPVQQGGSQGGNNNQGGNNSGGSGSTGSPNHG</sequence>
<dbReference type="RefSeq" id="WP_342677476.1">
    <property type="nucleotide sequence ID" value="NZ_JBCGCU010000005.1"/>
</dbReference>
<keyword evidence="12" id="KW-1185">Reference proteome</keyword>
<dbReference type="PANTHER" id="PTHR39583:SF2">
    <property type="entry name" value="TYPE II SECRETION SYSTEM PROTEIN J"/>
    <property type="match status" value="1"/>
</dbReference>
<evidence type="ECO:0000313" key="11">
    <source>
        <dbReference type="EMBL" id="MEM0515109.1"/>
    </source>
</evidence>
<gene>
    <name evidence="11" type="primary">gspJ</name>
    <name evidence="11" type="ORF">WCN91_06660</name>
</gene>
<evidence type="ECO:0000256" key="3">
    <source>
        <dbReference type="ARBA" id="ARBA00021539"/>
    </source>
</evidence>
<keyword evidence="5" id="KW-0488">Methylation</keyword>
<evidence type="ECO:0000256" key="9">
    <source>
        <dbReference type="ARBA" id="ARBA00023136"/>
    </source>
</evidence>
<feature type="compositionally biased region" description="Gly residues" evidence="10">
    <location>
        <begin position="218"/>
        <end position="236"/>
    </location>
</feature>
<dbReference type="NCBIfam" id="TIGR01711">
    <property type="entry name" value="gspJ"/>
    <property type="match status" value="1"/>
</dbReference>
<evidence type="ECO:0000256" key="5">
    <source>
        <dbReference type="ARBA" id="ARBA00022481"/>
    </source>
</evidence>
<proteinExistence type="inferred from homology"/>
<dbReference type="EMBL" id="JBCGCU010000005">
    <property type="protein sequence ID" value="MEM0515109.1"/>
    <property type="molecule type" value="Genomic_DNA"/>
</dbReference>
<comment type="subcellular location">
    <subcellularLocation>
        <location evidence="1">Cell inner membrane</location>
        <topology evidence="1">Single-pass membrane protein</topology>
    </subcellularLocation>
</comment>
<dbReference type="PANTHER" id="PTHR39583">
    <property type="entry name" value="TYPE II SECRETION SYSTEM PROTEIN J-RELATED"/>
    <property type="match status" value="1"/>
</dbReference>
<dbReference type="Proteomes" id="UP001447008">
    <property type="component" value="Unassembled WGS sequence"/>
</dbReference>
<comment type="caution">
    <text evidence="11">The sequence shown here is derived from an EMBL/GenBank/DDBJ whole genome shotgun (WGS) entry which is preliminary data.</text>
</comment>
<keyword evidence="6" id="KW-0997">Cell inner membrane</keyword>
<keyword evidence="9" id="KW-0472">Membrane</keyword>
<dbReference type="InterPro" id="IPR010055">
    <property type="entry name" value="T2SS_protein-GspJ"/>
</dbReference>
<keyword evidence="4" id="KW-1003">Cell membrane</keyword>
<dbReference type="Pfam" id="PF07963">
    <property type="entry name" value="N_methyl"/>
    <property type="match status" value="1"/>
</dbReference>
<dbReference type="SUPFAM" id="SSF54523">
    <property type="entry name" value="Pili subunits"/>
    <property type="match status" value="1"/>
</dbReference>
<protein>
    <recommendedName>
        <fullName evidence="3">Type II secretion system protein J</fullName>
    </recommendedName>
</protein>
<dbReference type="InterPro" id="IPR012902">
    <property type="entry name" value="N_methyl_site"/>
</dbReference>
<evidence type="ECO:0000256" key="8">
    <source>
        <dbReference type="ARBA" id="ARBA00022989"/>
    </source>
</evidence>
<reference evidence="11 12" key="1">
    <citation type="submission" date="2024-03" db="EMBL/GenBank/DDBJ databases">
        <title>Pseudoalteromonas qingdaonensis sp. nov., isolated from the intestines of marine benthic organisms.</title>
        <authorList>
            <person name="Lin X."/>
            <person name="Fang S."/>
            <person name="Hu X."/>
        </authorList>
    </citation>
    <scope>NUCLEOTIDE SEQUENCE [LARGE SCALE GENOMIC DNA]</scope>
    <source>
        <strain evidence="11 12">YIC-827</strain>
    </source>
</reference>
<evidence type="ECO:0000256" key="1">
    <source>
        <dbReference type="ARBA" id="ARBA00004377"/>
    </source>
</evidence>
<dbReference type="Gene3D" id="2.10.70.20">
    <property type="entry name" value="gspk-gspi-gspj complex like domains"/>
    <property type="match status" value="1"/>
</dbReference>
<evidence type="ECO:0000256" key="4">
    <source>
        <dbReference type="ARBA" id="ARBA00022475"/>
    </source>
</evidence>